<dbReference type="SUPFAM" id="SSF51556">
    <property type="entry name" value="Metallo-dependent hydrolases"/>
    <property type="match status" value="1"/>
</dbReference>
<evidence type="ECO:0000313" key="2">
    <source>
        <dbReference type="EMBL" id="MFB9819381.1"/>
    </source>
</evidence>
<comment type="caution">
    <text evidence="2">The sequence shown here is derived from an EMBL/GenBank/DDBJ whole genome shotgun (WGS) entry which is preliminary data.</text>
</comment>
<dbReference type="Gene3D" id="2.30.40.10">
    <property type="entry name" value="Urease, subunit C, domain 1"/>
    <property type="match status" value="1"/>
</dbReference>
<dbReference type="InterPro" id="IPR011059">
    <property type="entry name" value="Metal-dep_hydrolase_composite"/>
</dbReference>
<dbReference type="EMBL" id="JBHMBC010000008">
    <property type="protein sequence ID" value="MFB9819381.1"/>
    <property type="molecule type" value="Genomic_DNA"/>
</dbReference>
<dbReference type="PANTHER" id="PTHR43135">
    <property type="entry name" value="ALPHA-D-RIBOSE 1-METHYLPHOSPHONATE 5-TRIPHOSPHATE DIPHOSPHATASE"/>
    <property type="match status" value="1"/>
</dbReference>
<accession>A0ABV5XY73</accession>
<dbReference type="InterPro" id="IPR057744">
    <property type="entry name" value="OTAase-like"/>
</dbReference>
<dbReference type="Pfam" id="PF01979">
    <property type="entry name" value="Amidohydro_1"/>
    <property type="match status" value="1"/>
</dbReference>
<dbReference type="InterPro" id="IPR051781">
    <property type="entry name" value="Metallo-dep_Hydrolase"/>
</dbReference>
<dbReference type="PANTHER" id="PTHR43135:SF3">
    <property type="entry name" value="ALPHA-D-RIBOSE 1-METHYLPHOSPHONATE 5-TRIPHOSPHATE DIPHOSPHATASE"/>
    <property type="match status" value="1"/>
</dbReference>
<name>A0ABV5XY73_ARTRM</name>
<feature type="domain" description="Amidohydrolase-related" evidence="1">
    <location>
        <begin position="56"/>
        <end position="399"/>
    </location>
</feature>
<dbReference type="Gene3D" id="3.20.20.140">
    <property type="entry name" value="Metal-dependent hydrolases"/>
    <property type="match status" value="1"/>
</dbReference>
<dbReference type="InterPro" id="IPR032466">
    <property type="entry name" value="Metal_Hydrolase"/>
</dbReference>
<gene>
    <name evidence="2" type="ORF">ACFFP1_07690</name>
</gene>
<dbReference type="SUPFAM" id="SSF51338">
    <property type="entry name" value="Composite domain of metallo-dependent hydrolases"/>
    <property type="match status" value="1"/>
</dbReference>
<evidence type="ECO:0000313" key="3">
    <source>
        <dbReference type="Proteomes" id="UP001589702"/>
    </source>
</evidence>
<dbReference type="CDD" id="cd01299">
    <property type="entry name" value="Met_dep_hydrolase_A"/>
    <property type="match status" value="1"/>
</dbReference>
<proteinExistence type="predicted"/>
<sequence>MTTTTPGTLTIRNALIFDGETPNLLEGSIVVREGRITEVRRDVEEAGTIVNADGRTVIPGLIDAHFHAYALSLTAAKNETGPLSYSALAGARRLKAALNRGFTSVRDVAGGDIGLANAIDEGLYAGPRYFFTGPALSQTGGHGDIRAADDGCFHGGHMCEVVDGADELLRAVRRRFRTGATAIKIMTSGGVISPVDPIRVPQYSAAEIRAVTEEASRRGSYATAHAYSPEAIRHSVLNGVRCIEHGNLLDAETARLMADNEVYLVPTLATYDAMARRGEEIGLTEVGAAKNRQVLDAGRNAVELTRDAGVRIGFGTDLMGELEDEQLAGLRLQCEALGVYDALRSATSTNAALLRRDDLGRIAEGACGDLVILDGNPVEEPSVLWDESRMRTVIKAGQVIANQ</sequence>
<organism evidence="2 3">
    <name type="scientific">Arthrobacter ramosus</name>
    <dbReference type="NCBI Taxonomy" id="1672"/>
    <lineage>
        <taxon>Bacteria</taxon>
        <taxon>Bacillati</taxon>
        <taxon>Actinomycetota</taxon>
        <taxon>Actinomycetes</taxon>
        <taxon>Micrococcales</taxon>
        <taxon>Micrococcaceae</taxon>
        <taxon>Arthrobacter</taxon>
    </lineage>
</organism>
<reference evidence="2 3" key="1">
    <citation type="submission" date="2024-09" db="EMBL/GenBank/DDBJ databases">
        <authorList>
            <person name="Sun Q."/>
            <person name="Mori K."/>
        </authorList>
    </citation>
    <scope>NUCLEOTIDE SEQUENCE [LARGE SCALE GENOMIC DNA]</scope>
    <source>
        <strain evidence="2 3">JCM 1334</strain>
    </source>
</reference>
<dbReference type="RefSeq" id="WP_234754038.1">
    <property type="nucleotide sequence ID" value="NZ_BAAAWN010000001.1"/>
</dbReference>
<keyword evidence="3" id="KW-1185">Reference proteome</keyword>
<protein>
    <submittedName>
        <fullName evidence="2">Amidohydrolase family protein</fullName>
    </submittedName>
</protein>
<dbReference type="Proteomes" id="UP001589702">
    <property type="component" value="Unassembled WGS sequence"/>
</dbReference>
<dbReference type="InterPro" id="IPR006680">
    <property type="entry name" value="Amidohydro-rel"/>
</dbReference>
<evidence type="ECO:0000259" key="1">
    <source>
        <dbReference type="Pfam" id="PF01979"/>
    </source>
</evidence>